<dbReference type="InterPro" id="IPR015854">
    <property type="entry name" value="ABC_transpr_LolD-like"/>
</dbReference>
<keyword evidence="3" id="KW-0067">ATP-binding</keyword>
<evidence type="ECO:0000259" key="2">
    <source>
        <dbReference type="PROSITE" id="PS50893"/>
    </source>
</evidence>
<protein>
    <submittedName>
        <fullName evidence="3">ATP-binding cassette domain-containing protein</fullName>
    </submittedName>
</protein>
<keyword evidence="4" id="KW-1185">Reference proteome</keyword>
<dbReference type="GO" id="GO:0022857">
    <property type="term" value="F:transmembrane transporter activity"/>
    <property type="evidence" value="ECO:0007669"/>
    <property type="project" value="TreeGrafter"/>
</dbReference>
<dbReference type="AlphaFoldDB" id="A0AAE3JGA6"/>
<dbReference type="Pfam" id="PF00005">
    <property type="entry name" value="ABC_tran"/>
    <property type="match status" value="1"/>
</dbReference>
<name>A0AAE3JGA6_9FIRM</name>
<evidence type="ECO:0000313" key="4">
    <source>
        <dbReference type="Proteomes" id="UP001198182"/>
    </source>
</evidence>
<dbReference type="InterPro" id="IPR003439">
    <property type="entry name" value="ABC_transporter-like_ATP-bd"/>
</dbReference>
<comment type="similarity">
    <text evidence="1">Belongs to the ABC transporter superfamily.</text>
</comment>
<accession>A0AAE3JGA6</accession>
<dbReference type="EMBL" id="JAJEQR010000060">
    <property type="protein sequence ID" value="MCC2232313.1"/>
    <property type="molecule type" value="Genomic_DNA"/>
</dbReference>
<dbReference type="PANTHER" id="PTHR24220:SF689">
    <property type="entry name" value="LIPOPROTEIN-RELEASING SYSTEM ATP-BINDING PROTEIN LOLD"/>
    <property type="match status" value="1"/>
</dbReference>
<evidence type="ECO:0000313" key="3">
    <source>
        <dbReference type="EMBL" id="MCC2232313.1"/>
    </source>
</evidence>
<gene>
    <name evidence="3" type="ORF">LKD81_15160</name>
</gene>
<feature type="domain" description="ABC transporter" evidence="2">
    <location>
        <begin position="30"/>
        <end position="259"/>
    </location>
</feature>
<keyword evidence="3" id="KW-0547">Nucleotide-binding</keyword>
<proteinExistence type="inferred from homology"/>
<sequence length="259" mass="29567">MITKETKKEEPDFDKEEIHPEIRREVSMEISMEGIVKWFPPDHRALNGLNLSISPGETVQILGYAGSGKSLLADILTGRTIPEEGRVCFRGQDYARMKPEERAHLRWKYMVLLRAHPGFLPALSMRENTALPLLLSGERRRAALSRAQEAMEAFGVEIAARRTPEELTPAELCRCQLARASLREPELILADSFPVGLNEREEIQIRQLLQVLQMQMNATLVLLGDHRDHVCHADRTLFLRSGRLWEEHGQEENAYEPNP</sequence>
<dbReference type="InterPro" id="IPR027417">
    <property type="entry name" value="P-loop_NTPase"/>
</dbReference>
<dbReference type="GO" id="GO:0005524">
    <property type="term" value="F:ATP binding"/>
    <property type="evidence" value="ECO:0007669"/>
    <property type="project" value="UniProtKB-KW"/>
</dbReference>
<dbReference type="PANTHER" id="PTHR24220">
    <property type="entry name" value="IMPORT ATP-BINDING PROTEIN"/>
    <property type="match status" value="1"/>
</dbReference>
<dbReference type="SUPFAM" id="SSF52540">
    <property type="entry name" value="P-loop containing nucleoside triphosphate hydrolases"/>
    <property type="match status" value="1"/>
</dbReference>
<dbReference type="Gene3D" id="3.40.50.300">
    <property type="entry name" value="P-loop containing nucleotide triphosphate hydrolases"/>
    <property type="match status" value="1"/>
</dbReference>
<dbReference type="Proteomes" id="UP001198182">
    <property type="component" value="Unassembled WGS sequence"/>
</dbReference>
<dbReference type="RefSeq" id="WP_308454721.1">
    <property type="nucleotide sequence ID" value="NZ_JAJEQR010000060.1"/>
</dbReference>
<dbReference type="GO" id="GO:0005886">
    <property type="term" value="C:plasma membrane"/>
    <property type="evidence" value="ECO:0007669"/>
    <property type="project" value="TreeGrafter"/>
</dbReference>
<evidence type="ECO:0000256" key="1">
    <source>
        <dbReference type="ARBA" id="ARBA00005417"/>
    </source>
</evidence>
<organism evidence="3 4">
    <name type="scientific">Hominifimenecus microfluidus</name>
    <dbReference type="NCBI Taxonomy" id="2885348"/>
    <lineage>
        <taxon>Bacteria</taxon>
        <taxon>Bacillati</taxon>
        <taxon>Bacillota</taxon>
        <taxon>Clostridia</taxon>
        <taxon>Lachnospirales</taxon>
        <taxon>Lachnospiraceae</taxon>
        <taxon>Hominifimenecus</taxon>
    </lineage>
</organism>
<dbReference type="PROSITE" id="PS50893">
    <property type="entry name" value="ABC_TRANSPORTER_2"/>
    <property type="match status" value="1"/>
</dbReference>
<reference evidence="3" key="1">
    <citation type="submission" date="2021-10" db="EMBL/GenBank/DDBJ databases">
        <title>Anaerobic single-cell dispensing facilitates the cultivation of human gut bacteria.</title>
        <authorList>
            <person name="Afrizal A."/>
        </authorList>
    </citation>
    <scope>NUCLEOTIDE SEQUENCE</scope>
    <source>
        <strain evidence="3">CLA-AA-H215</strain>
    </source>
</reference>
<dbReference type="GO" id="GO:0016887">
    <property type="term" value="F:ATP hydrolysis activity"/>
    <property type="evidence" value="ECO:0007669"/>
    <property type="project" value="InterPro"/>
</dbReference>
<comment type="caution">
    <text evidence="3">The sequence shown here is derived from an EMBL/GenBank/DDBJ whole genome shotgun (WGS) entry which is preliminary data.</text>
</comment>